<proteinExistence type="inferred from homology"/>
<dbReference type="PROSITE" id="PS50931">
    <property type="entry name" value="HTH_LYSR"/>
    <property type="match status" value="1"/>
</dbReference>
<accession>A0A177P8T8</accession>
<keyword evidence="4" id="KW-0804">Transcription</keyword>
<dbReference type="Pfam" id="PF03466">
    <property type="entry name" value="LysR_substrate"/>
    <property type="match status" value="1"/>
</dbReference>
<keyword evidence="3" id="KW-0238">DNA-binding</keyword>
<evidence type="ECO:0000313" key="6">
    <source>
        <dbReference type="EMBL" id="OAI26767.1"/>
    </source>
</evidence>
<dbReference type="InterPro" id="IPR036390">
    <property type="entry name" value="WH_DNA-bd_sf"/>
</dbReference>
<dbReference type="InterPro" id="IPR036388">
    <property type="entry name" value="WH-like_DNA-bd_sf"/>
</dbReference>
<protein>
    <submittedName>
        <fullName evidence="6">LysR family transcriptional regulator</fullName>
    </submittedName>
</protein>
<feature type="domain" description="HTH lysR-type" evidence="5">
    <location>
        <begin position="3"/>
        <end position="60"/>
    </location>
</feature>
<evidence type="ECO:0000256" key="2">
    <source>
        <dbReference type="ARBA" id="ARBA00023015"/>
    </source>
</evidence>
<dbReference type="STRING" id="702114.A1355_18510"/>
<dbReference type="AlphaFoldDB" id="A0A177P8T8"/>
<keyword evidence="2" id="KW-0805">Transcription regulation</keyword>
<comment type="similarity">
    <text evidence="1">Belongs to the LysR transcriptional regulatory family.</text>
</comment>
<dbReference type="PANTHER" id="PTHR30126">
    <property type="entry name" value="HTH-TYPE TRANSCRIPTIONAL REGULATOR"/>
    <property type="match status" value="1"/>
</dbReference>
<evidence type="ECO:0000259" key="5">
    <source>
        <dbReference type="PROSITE" id="PS50931"/>
    </source>
</evidence>
<dbReference type="Pfam" id="PF00126">
    <property type="entry name" value="HTH_1"/>
    <property type="match status" value="1"/>
</dbReference>
<comment type="caution">
    <text evidence="6">The sequence shown here is derived from an EMBL/GenBank/DDBJ whole genome shotgun (WGS) entry which is preliminary data.</text>
</comment>
<dbReference type="SUPFAM" id="SSF46785">
    <property type="entry name" value="Winged helix' DNA-binding domain"/>
    <property type="match status" value="1"/>
</dbReference>
<dbReference type="Gene3D" id="3.40.190.290">
    <property type="match status" value="1"/>
</dbReference>
<keyword evidence="7" id="KW-1185">Reference proteome</keyword>
<dbReference type="GO" id="GO:0003700">
    <property type="term" value="F:DNA-binding transcription factor activity"/>
    <property type="evidence" value="ECO:0007669"/>
    <property type="project" value="InterPro"/>
</dbReference>
<dbReference type="InterPro" id="IPR000847">
    <property type="entry name" value="LysR_HTH_N"/>
</dbReference>
<dbReference type="Gene3D" id="1.10.10.10">
    <property type="entry name" value="Winged helix-like DNA-binding domain superfamily/Winged helix DNA-binding domain"/>
    <property type="match status" value="1"/>
</dbReference>
<reference evidence="7" key="1">
    <citation type="submission" date="2016-03" db="EMBL/GenBank/DDBJ databases">
        <authorList>
            <person name="Heylen K."/>
            <person name="De Vos P."/>
            <person name="Vekeman B."/>
        </authorList>
    </citation>
    <scope>NUCLEOTIDE SEQUENCE [LARGE SCALE GENOMIC DNA]</scope>
    <source>
        <strain evidence="7">R-45383</strain>
    </source>
</reference>
<evidence type="ECO:0000313" key="7">
    <source>
        <dbReference type="Proteomes" id="UP000077628"/>
    </source>
</evidence>
<dbReference type="InterPro" id="IPR005119">
    <property type="entry name" value="LysR_subst-bd"/>
</dbReference>
<evidence type="ECO:0000256" key="4">
    <source>
        <dbReference type="ARBA" id="ARBA00023163"/>
    </source>
</evidence>
<name>A0A177P8T8_9GAMM</name>
<sequence>MKLSLEAIQIIDAIDRTGSMSGAADLLHRVPSTISYAVGKLEEQLNLKLFERNGPKLSLTPAGNALLNEGRLLLHAFGDLESRLYKIASGYEAELTVVFDSLIPSRVFINDLHEFNTLECGTRIRFTTEVMSGVWEALREERADIVVAVGDCPNWSGYQVRQIDTVDFAFCVAPVHPLAKVDQPIKTDMLHRHTVIAVADSARSLPAKTVGLLSGQKRITVPNIDTKIQFQRAGLGFGFLPRRLVAHDLETGSLMELQVEEARPSEPVWLAMRTAHKGEAANWWYQTLSRPLLSDV</sequence>
<evidence type="ECO:0000256" key="1">
    <source>
        <dbReference type="ARBA" id="ARBA00009437"/>
    </source>
</evidence>
<evidence type="ECO:0000256" key="3">
    <source>
        <dbReference type="ARBA" id="ARBA00023125"/>
    </source>
</evidence>
<dbReference type="GO" id="GO:0000976">
    <property type="term" value="F:transcription cis-regulatory region binding"/>
    <property type="evidence" value="ECO:0007669"/>
    <property type="project" value="TreeGrafter"/>
</dbReference>
<dbReference type="EMBL" id="LUUK01000025">
    <property type="protein sequence ID" value="OAI26767.1"/>
    <property type="molecule type" value="Genomic_DNA"/>
</dbReference>
<gene>
    <name evidence="6" type="ORF">A1355_18510</name>
</gene>
<dbReference type="SUPFAM" id="SSF53850">
    <property type="entry name" value="Periplasmic binding protein-like II"/>
    <property type="match status" value="1"/>
</dbReference>
<organism evidence="6 7">
    <name type="scientific">Methylomonas koyamae</name>
    <dbReference type="NCBI Taxonomy" id="702114"/>
    <lineage>
        <taxon>Bacteria</taxon>
        <taxon>Pseudomonadati</taxon>
        <taxon>Pseudomonadota</taxon>
        <taxon>Gammaproteobacteria</taxon>
        <taxon>Methylococcales</taxon>
        <taxon>Methylococcaceae</taxon>
        <taxon>Methylomonas</taxon>
    </lineage>
</organism>
<dbReference type="OrthoDB" id="9785745at2"/>
<dbReference type="Proteomes" id="UP000077628">
    <property type="component" value="Unassembled WGS sequence"/>
</dbReference>
<dbReference type="PANTHER" id="PTHR30126:SF4">
    <property type="entry name" value="LYSR FAMILY TRANSCRIPTIONAL REGULATOR"/>
    <property type="match status" value="1"/>
</dbReference>